<evidence type="ECO:0000256" key="8">
    <source>
        <dbReference type="ARBA" id="ARBA00023306"/>
    </source>
</evidence>
<protein>
    <recommendedName>
        <fullName evidence="10 11">UDP-N-acetylmuramoyl-tripeptide--D-alanyl-D-alanine ligase</fullName>
        <ecNumber evidence="10 11">6.3.2.10</ecNumber>
    </recommendedName>
    <alternativeName>
        <fullName evidence="10">D-alanyl-D-alanine-adding enzyme</fullName>
    </alternativeName>
</protein>
<dbReference type="UniPathway" id="UPA00219"/>
<evidence type="ECO:0000259" key="13">
    <source>
        <dbReference type="Pfam" id="PF02875"/>
    </source>
</evidence>
<evidence type="ECO:0000256" key="3">
    <source>
        <dbReference type="ARBA" id="ARBA00022618"/>
    </source>
</evidence>
<dbReference type="GO" id="GO:0051301">
    <property type="term" value="P:cell division"/>
    <property type="evidence" value="ECO:0007669"/>
    <property type="project" value="UniProtKB-KW"/>
</dbReference>
<dbReference type="SUPFAM" id="SSF53623">
    <property type="entry name" value="MurD-like peptide ligases, catalytic domain"/>
    <property type="match status" value="1"/>
</dbReference>
<dbReference type="InterPro" id="IPR036615">
    <property type="entry name" value="Mur_ligase_C_dom_sf"/>
</dbReference>
<dbReference type="InterPro" id="IPR000713">
    <property type="entry name" value="Mur_ligase_N"/>
</dbReference>
<dbReference type="EMBL" id="JACJVJ010000001">
    <property type="protein sequence ID" value="MBC2776955.1"/>
    <property type="molecule type" value="Genomic_DNA"/>
</dbReference>
<dbReference type="NCBIfam" id="TIGR01143">
    <property type="entry name" value="murF"/>
    <property type="match status" value="1"/>
</dbReference>
<feature type="domain" description="Mur ligase N-terminal catalytic" evidence="12">
    <location>
        <begin position="25"/>
        <end position="70"/>
    </location>
</feature>
<dbReference type="InterPro" id="IPR004101">
    <property type="entry name" value="Mur_ligase_C"/>
</dbReference>
<dbReference type="GO" id="GO:0009252">
    <property type="term" value="P:peptidoglycan biosynthetic process"/>
    <property type="evidence" value="ECO:0007669"/>
    <property type="project" value="UniProtKB-UniRule"/>
</dbReference>
<dbReference type="Gene3D" id="3.90.190.20">
    <property type="entry name" value="Mur ligase, C-terminal domain"/>
    <property type="match status" value="1"/>
</dbReference>
<keyword evidence="7 10" id="KW-0573">Peptidoglycan synthesis</keyword>
<accession>A0A842HVM3</accession>
<name>A0A842HVM3_9SPHN</name>
<evidence type="ECO:0000256" key="11">
    <source>
        <dbReference type="RuleBase" id="RU004136"/>
    </source>
</evidence>
<dbReference type="Pfam" id="PF08245">
    <property type="entry name" value="Mur_ligase_M"/>
    <property type="match status" value="1"/>
</dbReference>
<keyword evidence="16" id="KW-1185">Reference proteome</keyword>
<dbReference type="GO" id="GO:0005524">
    <property type="term" value="F:ATP binding"/>
    <property type="evidence" value="ECO:0007669"/>
    <property type="project" value="UniProtKB-UniRule"/>
</dbReference>
<dbReference type="InterPro" id="IPR051046">
    <property type="entry name" value="MurCDEF_CellWall_CoF430Synth"/>
</dbReference>
<proteinExistence type="inferred from homology"/>
<evidence type="ECO:0000256" key="5">
    <source>
        <dbReference type="ARBA" id="ARBA00022840"/>
    </source>
</evidence>
<keyword evidence="5 10" id="KW-0067">ATP-binding</keyword>
<dbReference type="GO" id="GO:0005737">
    <property type="term" value="C:cytoplasm"/>
    <property type="evidence" value="ECO:0007669"/>
    <property type="project" value="UniProtKB-SubCell"/>
</dbReference>
<dbReference type="GO" id="GO:0047480">
    <property type="term" value="F:UDP-N-acetylmuramoyl-tripeptide-D-alanyl-D-alanine ligase activity"/>
    <property type="evidence" value="ECO:0007669"/>
    <property type="project" value="UniProtKB-UniRule"/>
</dbReference>
<evidence type="ECO:0000256" key="10">
    <source>
        <dbReference type="HAMAP-Rule" id="MF_02019"/>
    </source>
</evidence>
<keyword evidence="8 10" id="KW-0131">Cell cycle</keyword>
<dbReference type="Gene3D" id="3.40.1190.10">
    <property type="entry name" value="Mur-like, catalytic domain"/>
    <property type="match status" value="1"/>
</dbReference>
<feature type="domain" description="Mur ligase central" evidence="14">
    <location>
        <begin position="103"/>
        <end position="294"/>
    </location>
</feature>
<evidence type="ECO:0000259" key="14">
    <source>
        <dbReference type="Pfam" id="PF08245"/>
    </source>
</evidence>
<gene>
    <name evidence="10" type="primary">murF</name>
    <name evidence="15" type="ORF">H6P80_04900</name>
</gene>
<comment type="catalytic activity">
    <reaction evidence="10 11">
        <text>D-alanyl-D-alanine + UDP-N-acetyl-alpha-D-muramoyl-L-alanyl-gamma-D-glutamyl-meso-2,6-diaminopimelate + ATP = UDP-N-acetyl-alpha-D-muramoyl-L-alanyl-gamma-D-glutamyl-meso-2,6-diaminopimeloyl-D-alanyl-D-alanine + ADP + phosphate + H(+)</text>
        <dbReference type="Rhea" id="RHEA:28374"/>
        <dbReference type="ChEBI" id="CHEBI:15378"/>
        <dbReference type="ChEBI" id="CHEBI:30616"/>
        <dbReference type="ChEBI" id="CHEBI:43474"/>
        <dbReference type="ChEBI" id="CHEBI:57822"/>
        <dbReference type="ChEBI" id="CHEBI:61386"/>
        <dbReference type="ChEBI" id="CHEBI:83905"/>
        <dbReference type="ChEBI" id="CHEBI:456216"/>
        <dbReference type="EC" id="6.3.2.10"/>
    </reaction>
</comment>
<dbReference type="SUPFAM" id="SSF53244">
    <property type="entry name" value="MurD-like peptide ligases, peptide-binding domain"/>
    <property type="match status" value="1"/>
</dbReference>
<comment type="caution">
    <text evidence="10">Lacks conserved residue(s) required for the propagation of feature annotation.</text>
</comment>
<keyword evidence="4 10" id="KW-0547">Nucleotide-binding</keyword>
<evidence type="ECO:0000256" key="6">
    <source>
        <dbReference type="ARBA" id="ARBA00022960"/>
    </source>
</evidence>
<dbReference type="Pfam" id="PF02875">
    <property type="entry name" value="Mur_ligase_C"/>
    <property type="match status" value="1"/>
</dbReference>
<dbReference type="InterPro" id="IPR035911">
    <property type="entry name" value="MurE/MurF_N"/>
</dbReference>
<keyword evidence="2 10" id="KW-0436">Ligase</keyword>
<dbReference type="EC" id="6.3.2.10" evidence="10 11"/>
<evidence type="ECO:0000256" key="9">
    <source>
        <dbReference type="ARBA" id="ARBA00023316"/>
    </source>
</evidence>
<dbReference type="Gene3D" id="3.40.1390.10">
    <property type="entry name" value="MurE/MurF, N-terminal domain"/>
    <property type="match status" value="1"/>
</dbReference>
<evidence type="ECO:0000256" key="2">
    <source>
        <dbReference type="ARBA" id="ARBA00022598"/>
    </source>
</evidence>
<dbReference type="Proteomes" id="UP000564378">
    <property type="component" value="Unassembled WGS sequence"/>
</dbReference>
<reference evidence="15 16" key="1">
    <citation type="submission" date="2020-08" db="EMBL/GenBank/DDBJ databases">
        <title>Draft genome sequence of Parasphingopyxis sp. GrpM-11.</title>
        <authorList>
            <person name="Oh J."/>
            <person name="Roh D.-H."/>
        </authorList>
    </citation>
    <scope>NUCLEOTIDE SEQUENCE [LARGE SCALE GENOMIC DNA]</scope>
    <source>
        <strain evidence="15 16">GrpM-11</strain>
    </source>
</reference>
<dbReference type="Pfam" id="PF01225">
    <property type="entry name" value="Mur_ligase"/>
    <property type="match status" value="1"/>
</dbReference>
<organism evidence="15 16">
    <name type="scientific">Parasphingopyxis marina</name>
    <dbReference type="NCBI Taxonomy" id="2761622"/>
    <lineage>
        <taxon>Bacteria</taxon>
        <taxon>Pseudomonadati</taxon>
        <taxon>Pseudomonadota</taxon>
        <taxon>Alphaproteobacteria</taxon>
        <taxon>Sphingomonadales</taxon>
        <taxon>Sphingomonadaceae</taxon>
        <taxon>Parasphingopyxis</taxon>
    </lineage>
</organism>
<dbReference type="AlphaFoldDB" id="A0A842HVM3"/>
<evidence type="ECO:0000256" key="4">
    <source>
        <dbReference type="ARBA" id="ARBA00022741"/>
    </source>
</evidence>
<keyword evidence="3 10" id="KW-0132">Cell division</keyword>
<dbReference type="PANTHER" id="PTHR43024:SF1">
    <property type="entry name" value="UDP-N-ACETYLMURAMOYL-TRIPEPTIDE--D-ALANYL-D-ALANINE LIGASE"/>
    <property type="match status" value="1"/>
</dbReference>
<evidence type="ECO:0000259" key="12">
    <source>
        <dbReference type="Pfam" id="PF01225"/>
    </source>
</evidence>
<evidence type="ECO:0000313" key="15">
    <source>
        <dbReference type="EMBL" id="MBC2776955.1"/>
    </source>
</evidence>
<keyword evidence="9 10" id="KW-0961">Cell wall biogenesis/degradation</keyword>
<feature type="domain" description="Mur ligase C-terminal" evidence="13">
    <location>
        <begin position="331"/>
        <end position="440"/>
    </location>
</feature>
<comment type="subcellular location">
    <subcellularLocation>
        <location evidence="10 11">Cytoplasm</location>
    </subcellularLocation>
</comment>
<evidence type="ECO:0000256" key="1">
    <source>
        <dbReference type="ARBA" id="ARBA00022490"/>
    </source>
</evidence>
<dbReference type="InterPro" id="IPR013221">
    <property type="entry name" value="Mur_ligase_cen"/>
</dbReference>
<evidence type="ECO:0000256" key="7">
    <source>
        <dbReference type="ARBA" id="ARBA00022984"/>
    </source>
</evidence>
<comment type="caution">
    <text evidence="15">The sequence shown here is derived from an EMBL/GenBank/DDBJ whole genome shotgun (WGS) entry which is preliminary data.</text>
</comment>
<comment type="similarity">
    <text evidence="10">Belongs to the MurCDEF family. MurF subfamily.</text>
</comment>
<evidence type="ECO:0000313" key="16">
    <source>
        <dbReference type="Proteomes" id="UP000564378"/>
    </source>
</evidence>
<dbReference type="InterPro" id="IPR036565">
    <property type="entry name" value="Mur-like_cat_sf"/>
</dbReference>
<dbReference type="InterPro" id="IPR005863">
    <property type="entry name" value="UDP-N-AcMur_synth"/>
</dbReference>
<dbReference type="RefSeq" id="WP_185800203.1">
    <property type="nucleotide sequence ID" value="NZ_JACJVJ010000001.1"/>
</dbReference>
<sequence length="461" mass="47563">MSALWTSERIATAVGGEAHGAFEANGVAFDSREVGPGDLFIALKGETTDGHRFLDGAFERGAAGAIASADCAHPHVRVADTTEALNALGRASRARMSGKVIGVTGSVGKTGTKEALHAALARKPGRIAHRSVKSYNNHTGVPLSLARMPMASDFGVFEMGMNHAGELAALTQLVRPHVAIVTAIAPAHSEFFPNEEAIADAKGEIFAGLEPGGTALVPYDSPHRDRLIAAAEPHAETIWTFGLGEGAIIRAREVVRELTGTIVTAELPGAELTFTIGLPGDHWVSNALAVIGAVEAAGGDLALAGLALAEMAGLPGRGERTMIRVDGGEALLVDESYNANPASMAATLKTLGEETADRRIAVLGGMRELGDKSEQYHADIKGPIEAAGVDLCILVGEEMAPLADALGSGTEFVHVPGPSEALDVLSDRIRPGDAVLVKGSNAIGLARLVEALTSGKIPCST</sequence>
<keyword evidence="1 10" id="KW-0963">Cytoplasm</keyword>
<keyword evidence="6 10" id="KW-0133">Cell shape</keyword>
<dbReference type="SUPFAM" id="SSF63418">
    <property type="entry name" value="MurE/MurF N-terminal domain"/>
    <property type="match status" value="1"/>
</dbReference>
<comment type="pathway">
    <text evidence="10 11">Cell wall biogenesis; peptidoglycan biosynthesis.</text>
</comment>
<dbReference type="GO" id="GO:0008360">
    <property type="term" value="P:regulation of cell shape"/>
    <property type="evidence" value="ECO:0007669"/>
    <property type="project" value="UniProtKB-KW"/>
</dbReference>
<dbReference type="HAMAP" id="MF_02019">
    <property type="entry name" value="MurF"/>
    <property type="match status" value="1"/>
</dbReference>
<comment type="function">
    <text evidence="10 11">Involved in cell wall formation. Catalyzes the final step in the synthesis of UDP-N-acetylmuramoyl-pentapeptide, the precursor of murein.</text>
</comment>
<dbReference type="GO" id="GO:0071555">
    <property type="term" value="P:cell wall organization"/>
    <property type="evidence" value="ECO:0007669"/>
    <property type="project" value="UniProtKB-KW"/>
</dbReference>
<dbReference type="PANTHER" id="PTHR43024">
    <property type="entry name" value="UDP-N-ACETYLMURAMOYL-TRIPEPTIDE--D-ALANYL-D-ALANINE LIGASE"/>
    <property type="match status" value="1"/>
</dbReference>